<name>A0ABN8IJG5_9NEOP</name>
<gene>
    <name evidence="2" type="ORF">IPOD504_LOCUS9596</name>
</gene>
<evidence type="ECO:0000313" key="3">
    <source>
        <dbReference type="Proteomes" id="UP000837857"/>
    </source>
</evidence>
<feature type="non-terminal residue" evidence="2">
    <location>
        <position position="172"/>
    </location>
</feature>
<evidence type="ECO:0000256" key="1">
    <source>
        <dbReference type="SAM" id="MobiDB-lite"/>
    </source>
</evidence>
<proteinExistence type="predicted"/>
<feature type="region of interest" description="Disordered" evidence="1">
    <location>
        <begin position="1"/>
        <end position="64"/>
    </location>
</feature>
<keyword evidence="3" id="KW-1185">Reference proteome</keyword>
<evidence type="ECO:0000313" key="2">
    <source>
        <dbReference type="EMBL" id="CAH2056364.1"/>
    </source>
</evidence>
<organism evidence="2 3">
    <name type="scientific">Iphiclides podalirius</name>
    <name type="common">scarce swallowtail</name>
    <dbReference type="NCBI Taxonomy" id="110791"/>
    <lineage>
        <taxon>Eukaryota</taxon>
        <taxon>Metazoa</taxon>
        <taxon>Ecdysozoa</taxon>
        <taxon>Arthropoda</taxon>
        <taxon>Hexapoda</taxon>
        <taxon>Insecta</taxon>
        <taxon>Pterygota</taxon>
        <taxon>Neoptera</taxon>
        <taxon>Endopterygota</taxon>
        <taxon>Lepidoptera</taxon>
        <taxon>Glossata</taxon>
        <taxon>Ditrysia</taxon>
        <taxon>Papilionoidea</taxon>
        <taxon>Papilionidae</taxon>
        <taxon>Papilioninae</taxon>
        <taxon>Iphiclides</taxon>
    </lineage>
</organism>
<reference evidence="2" key="1">
    <citation type="submission" date="2022-03" db="EMBL/GenBank/DDBJ databases">
        <authorList>
            <person name="Martin H S."/>
        </authorList>
    </citation>
    <scope>NUCLEOTIDE SEQUENCE</scope>
</reference>
<feature type="compositionally biased region" description="Polar residues" evidence="1">
    <location>
        <begin position="99"/>
        <end position="110"/>
    </location>
</feature>
<sequence>MQPGSIDGAISRAGSFHGPRGGSSAAPLRTGFGERSARTPLRGARTQPQSRLCATRRRDAQEAETERYKVITTVLSWGGRAACNLSPLTRRIHHGESAAQISRGHQTTARRPSRTRGIDTARPPPRGGRGSCPEYADKHPSTKCGTYYCNLTLCRVTAESLLWQLLYVENES</sequence>
<dbReference type="Proteomes" id="UP000837857">
    <property type="component" value="Chromosome 23"/>
</dbReference>
<protein>
    <submittedName>
        <fullName evidence="2">Uncharacterized protein</fullName>
    </submittedName>
</protein>
<accession>A0ABN8IJG5</accession>
<dbReference type="EMBL" id="OW152835">
    <property type="protein sequence ID" value="CAH2056364.1"/>
    <property type="molecule type" value="Genomic_DNA"/>
</dbReference>
<feature type="region of interest" description="Disordered" evidence="1">
    <location>
        <begin position="97"/>
        <end position="134"/>
    </location>
</feature>